<dbReference type="EMBL" id="OU015568">
    <property type="protein sequence ID" value="CAG5089262.1"/>
    <property type="molecule type" value="Genomic_DNA"/>
</dbReference>
<reference evidence="6 7" key="1">
    <citation type="submission" date="2021-04" db="EMBL/GenBank/DDBJ databases">
        <authorList>
            <person name="Bliznina A."/>
        </authorList>
    </citation>
    <scope>NUCLEOTIDE SEQUENCE [LARGE SCALE GENOMIC DNA]</scope>
</reference>
<gene>
    <name evidence="6" type="ORF">OKIOD_LOCUS3710</name>
</gene>
<sequence length="150" mass="16756">MTTSSLSRDFRKINIEQYEEDFYEDEIVDNGARGPDMNQVQSFISAGKPQDALKVALQNAPTCVNNPQTKKTAAEIVVRALTSHKNSQIQPSVDSLTPDELDILMKYIYKAFSLNQDSNTCASLLQWHDKVHTKAGSGAIVRVLADRERL</sequence>
<evidence type="ECO:0000256" key="2">
    <source>
        <dbReference type="ARBA" id="ARBA00006084"/>
    </source>
</evidence>
<evidence type="ECO:0000313" key="6">
    <source>
        <dbReference type="EMBL" id="CAG5089262.1"/>
    </source>
</evidence>
<name>A0ABN7RZC1_OIKDI</name>
<protein>
    <recommendedName>
        <fullName evidence="5">Actin-related protein 2/3 complex subunit 5</fullName>
    </recommendedName>
</protein>
<dbReference type="PIRSF" id="PIRSF039096">
    <property type="entry name" value="p16-ARC"/>
    <property type="match status" value="1"/>
</dbReference>
<comment type="function">
    <text evidence="5">Functions as component of the Arp2/3 complex which is involved in regulation of actin polymerization and together with an activating nucleation-promoting factor (NPF) mediates the formation of branched actin networks. Arp2/3 complex plays a critical role in the control of cell morphogenesis via the modulation of cell polarity development.</text>
</comment>
<keyword evidence="7" id="KW-1185">Reference proteome</keyword>
<dbReference type="SUPFAM" id="SSF69103">
    <property type="entry name" value="Arp2/3 complex 16 kDa subunit ARPC5"/>
    <property type="match status" value="1"/>
</dbReference>
<evidence type="ECO:0000256" key="4">
    <source>
        <dbReference type="ARBA" id="ARBA00023212"/>
    </source>
</evidence>
<dbReference type="InterPro" id="IPR006789">
    <property type="entry name" value="ARPC5"/>
</dbReference>
<evidence type="ECO:0000313" key="7">
    <source>
        <dbReference type="Proteomes" id="UP001158576"/>
    </source>
</evidence>
<dbReference type="Pfam" id="PF04699">
    <property type="entry name" value="P16-Arc"/>
    <property type="match status" value="1"/>
</dbReference>
<dbReference type="Gene3D" id="1.25.40.190">
    <property type="entry name" value="Actin-related protein 2/3 complex subunit 5"/>
    <property type="match status" value="1"/>
</dbReference>
<keyword evidence="3" id="KW-0963">Cytoplasm</keyword>
<keyword evidence="4 5" id="KW-0206">Cytoskeleton</keyword>
<dbReference type="Proteomes" id="UP001158576">
    <property type="component" value="Chromosome PAR"/>
</dbReference>
<dbReference type="InterPro" id="IPR036743">
    <property type="entry name" value="ARPC5_sf"/>
</dbReference>
<evidence type="ECO:0000256" key="1">
    <source>
        <dbReference type="ARBA" id="ARBA00004245"/>
    </source>
</evidence>
<organism evidence="6 7">
    <name type="scientific">Oikopleura dioica</name>
    <name type="common">Tunicate</name>
    <dbReference type="NCBI Taxonomy" id="34765"/>
    <lineage>
        <taxon>Eukaryota</taxon>
        <taxon>Metazoa</taxon>
        <taxon>Chordata</taxon>
        <taxon>Tunicata</taxon>
        <taxon>Appendicularia</taxon>
        <taxon>Copelata</taxon>
        <taxon>Oikopleuridae</taxon>
        <taxon>Oikopleura</taxon>
    </lineage>
</organism>
<evidence type="ECO:0000256" key="5">
    <source>
        <dbReference type="RuleBase" id="RU004301"/>
    </source>
</evidence>
<evidence type="ECO:0000256" key="3">
    <source>
        <dbReference type="ARBA" id="ARBA00022490"/>
    </source>
</evidence>
<proteinExistence type="inferred from homology"/>
<comment type="similarity">
    <text evidence="2 5">Belongs to the ARPC5 family.</text>
</comment>
<accession>A0ABN7RZC1</accession>
<comment type="subcellular location">
    <subcellularLocation>
        <location evidence="1">Cytoplasm</location>
        <location evidence="1">Cytoskeleton</location>
    </subcellularLocation>
</comment>
<dbReference type="PANTHER" id="PTHR12644">
    <property type="entry name" value="ARP2/3 COMPLEX 16 KD SUBUNIT P16-ARC"/>
    <property type="match status" value="1"/>
</dbReference>